<dbReference type="Proteomes" id="UP000502899">
    <property type="component" value="Chromosome"/>
</dbReference>
<dbReference type="PANTHER" id="PTHR33169">
    <property type="entry name" value="PADR-FAMILY TRANSCRIPTIONAL REGULATOR"/>
    <property type="match status" value="1"/>
</dbReference>
<dbReference type="InterPro" id="IPR005149">
    <property type="entry name" value="Tscrpt_reg_PadR_N"/>
</dbReference>
<reference evidence="2" key="1">
    <citation type="journal article" date="2017" name="J. Clin. Microbiol.">
        <title>Finegoldia magna Isolated from Orthopedic Joint Implant-Associated Infections.</title>
        <authorList>
            <person name="Soderquist B."/>
            <person name="Bjorklund S."/>
            <person name="Hellmark B."/>
            <person name="Jensen A."/>
            <person name="Bruggemann H."/>
        </authorList>
    </citation>
    <scope>NUCLEOTIDE SEQUENCE</scope>
    <source>
        <strain evidence="2">08T492</strain>
    </source>
</reference>
<evidence type="ECO:0000259" key="1">
    <source>
        <dbReference type="Pfam" id="PF03551"/>
    </source>
</evidence>
<gene>
    <name evidence="2" type="ORF">B9N56_01070</name>
    <name evidence="3" type="ORF">FOC70_03170</name>
</gene>
<dbReference type="EMBL" id="NDYI01000005">
    <property type="protein sequence ID" value="OXZ39338.1"/>
    <property type="molecule type" value="Genomic_DNA"/>
</dbReference>
<protein>
    <submittedName>
        <fullName evidence="2">PadR family transcriptional regulator</fullName>
    </submittedName>
</protein>
<dbReference type="Pfam" id="PF03551">
    <property type="entry name" value="PadR"/>
    <property type="match status" value="1"/>
</dbReference>
<evidence type="ECO:0000313" key="4">
    <source>
        <dbReference type="Proteomes" id="UP000215361"/>
    </source>
</evidence>
<organism evidence="2 4">
    <name type="scientific">Finegoldia magna</name>
    <name type="common">Peptostreptococcus magnus</name>
    <dbReference type="NCBI Taxonomy" id="1260"/>
    <lineage>
        <taxon>Bacteria</taxon>
        <taxon>Bacillati</taxon>
        <taxon>Bacillota</taxon>
        <taxon>Tissierellia</taxon>
        <taxon>Tissierellales</taxon>
        <taxon>Peptoniphilaceae</taxon>
        <taxon>Finegoldia</taxon>
    </lineage>
</organism>
<feature type="domain" description="Transcription regulator PadR N-terminal" evidence="1">
    <location>
        <begin position="14"/>
        <end position="83"/>
    </location>
</feature>
<dbReference type="Gene3D" id="1.10.10.10">
    <property type="entry name" value="Winged helix-like DNA-binding domain superfamily/Winged helix DNA-binding domain"/>
    <property type="match status" value="1"/>
</dbReference>
<dbReference type="InterPro" id="IPR036390">
    <property type="entry name" value="WH_DNA-bd_sf"/>
</dbReference>
<proteinExistence type="predicted"/>
<evidence type="ECO:0000313" key="3">
    <source>
        <dbReference type="EMBL" id="QKH79408.1"/>
    </source>
</evidence>
<evidence type="ECO:0000313" key="5">
    <source>
        <dbReference type="Proteomes" id="UP000502899"/>
    </source>
</evidence>
<dbReference type="EMBL" id="CP054000">
    <property type="protein sequence ID" value="QKH79408.1"/>
    <property type="molecule type" value="Genomic_DNA"/>
</dbReference>
<dbReference type="InterPro" id="IPR036388">
    <property type="entry name" value="WH-like_DNA-bd_sf"/>
</dbReference>
<accession>A0A133N2I1</accession>
<dbReference type="RefSeq" id="WP_002839718.1">
    <property type="nucleotide sequence ID" value="NZ_CAMPWK010000004.1"/>
</dbReference>
<dbReference type="AlphaFoldDB" id="A0A133N2I1"/>
<reference evidence="4" key="2">
    <citation type="submission" date="2017-04" db="EMBL/GenBank/DDBJ databases">
        <title>Finegoldia magna isolated from orthopedic joint implant-associated infections.</title>
        <authorList>
            <person name="Bjorklund S."/>
            <person name="Bruggemann H."/>
            <person name="Jensen A."/>
            <person name="Hellmark B."/>
            <person name="Soderquist B."/>
        </authorList>
    </citation>
    <scope>NUCLEOTIDE SEQUENCE [LARGE SCALE GENOMIC DNA]</scope>
    <source>
        <strain evidence="4">08T492</strain>
    </source>
</reference>
<reference evidence="3 5" key="3">
    <citation type="submission" date="2020-05" db="EMBL/GenBank/DDBJ databases">
        <title>FDA dAtabase for Regulatory Grade micrObial Sequences (FDA-ARGOS): Supporting development and validation of Infectious Disease Dx tests.</title>
        <authorList>
            <person name="Pederson C."/>
            <person name="Tallon L."/>
            <person name="Sadzewicz L."/>
            <person name="Zhao X."/>
            <person name="Vavikolanu K."/>
            <person name="Mehta A."/>
            <person name="Aluvathingal J."/>
            <person name="Nadendla S."/>
            <person name="Myers T."/>
            <person name="Yan Y."/>
            <person name="Sichtig H."/>
        </authorList>
    </citation>
    <scope>NUCLEOTIDE SEQUENCE [LARGE SCALE GENOMIC DNA]</scope>
    <source>
        <strain evidence="3 5">FDAARGOS_764</strain>
    </source>
</reference>
<dbReference type="SUPFAM" id="SSF46785">
    <property type="entry name" value="Winged helix' DNA-binding domain"/>
    <property type="match status" value="1"/>
</dbReference>
<name>A0A133N2I1_FINMA</name>
<sequence length="104" mass="12187">MNTQLKKGILELCVLSVISKHDSYGYEIIDQIKDKIPMSEGTIYPMLRRLKNDKYLEDYTEQSESGPSRKYYKITDEGKKYLHSQLEDYKKLVESVKALLEEGF</sequence>
<dbReference type="Proteomes" id="UP000215361">
    <property type="component" value="Unassembled WGS sequence"/>
</dbReference>
<dbReference type="InterPro" id="IPR052509">
    <property type="entry name" value="Metal_resp_DNA-bind_regulator"/>
</dbReference>
<evidence type="ECO:0000313" key="2">
    <source>
        <dbReference type="EMBL" id="OXZ39338.1"/>
    </source>
</evidence>
<dbReference type="PANTHER" id="PTHR33169:SF14">
    <property type="entry name" value="TRANSCRIPTIONAL REGULATOR RV3488"/>
    <property type="match status" value="1"/>
</dbReference>